<organism evidence="1">
    <name type="scientific">bioreactor metagenome</name>
    <dbReference type="NCBI Taxonomy" id="1076179"/>
    <lineage>
        <taxon>unclassified sequences</taxon>
        <taxon>metagenomes</taxon>
        <taxon>ecological metagenomes</taxon>
    </lineage>
</organism>
<dbReference type="EMBL" id="VSSQ01057396">
    <property type="protein sequence ID" value="MPN11195.1"/>
    <property type="molecule type" value="Genomic_DNA"/>
</dbReference>
<sequence>MSSGQDMEFDNNFTIDESEFAIKVDGLDNAPVENGLTFNENVQEIKFGDEKDNLLDSLKKDIVIKKEKKINFMDNMQGENLDVKLIKSDLEGVLKEMNKYKQYHKT</sequence>
<name>A0A645F9X9_9ZZZZ</name>
<accession>A0A645F9X9</accession>
<proteinExistence type="predicted"/>
<comment type="caution">
    <text evidence="1">The sequence shown here is derived from an EMBL/GenBank/DDBJ whole genome shotgun (WGS) entry which is preliminary data.</text>
</comment>
<dbReference type="AlphaFoldDB" id="A0A645F9X9"/>
<reference evidence="1" key="1">
    <citation type="submission" date="2019-08" db="EMBL/GenBank/DDBJ databases">
        <authorList>
            <person name="Kucharzyk K."/>
            <person name="Murdoch R.W."/>
            <person name="Higgins S."/>
            <person name="Loffler F."/>
        </authorList>
    </citation>
    <scope>NUCLEOTIDE SEQUENCE</scope>
</reference>
<protein>
    <submittedName>
        <fullName evidence="1">Uncharacterized protein</fullName>
    </submittedName>
</protein>
<evidence type="ECO:0000313" key="1">
    <source>
        <dbReference type="EMBL" id="MPN11195.1"/>
    </source>
</evidence>
<gene>
    <name evidence="1" type="ORF">SDC9_158496</name>
</gene>